<sequence length="436" mass="49552">MPQEKWPAGKPSEPVKVKLDDSGPPSTSRKRPVGRPSRFAEFERWEAELPSPMNRPRYRDGIGIFKGAKETTVFIKLMLPRGGQYRGRSIPPGGTIEHKLGKRASFEWQQLVTERDRLQSLADRGEPLEPTVVGTFSDYAAEWLERKQATLKTFADTKRCVLSALNPTFGRKTLDAISVADVDRWIGKQRETRKPASVQRYLGVFNSIMNDAVKRNIIDRNPARYADKIKGIEPRQRFVEDDELALIFATVQLIEQEQEVRKAKKTQLKTGWLRHYIMWALHSGMRRSEILKLNFDDILRVNDDVTVAIVTKTKSGKSRSVTLTPEMELIVDELRALPRLPGDNRLFPISLTTLKRGVDELWDRTGLDVRLHDLRRTHATKLMSLGFDARTIAGRIGHTGTDMLAKHYAVDRGDIQAAKAFGQLETPGQRRSKPPL</sequence>
<evidence type="ECO:0000313" key="9">
    <source>
        <dbReference type="EMBL" id="MBC2669788.1"/>
    </source>
</evidence>
<evidence type="ECO:0000259" key="8">
    <source>
        <dbReference type="PROSITE" id="PS51900"/>
    </source>
</evidence>
<dbReference type="InterPro" id="IPR044068">
    <property type="entry name" value="CB"/>
</dbReference>
<evidence type="ECO:0000256" key="4">
    <source>
        <dbReference type="ARBA" id="ARBA00023172"/>
    </source>
</evidence>
<keyword evidence="3 5" id="KW-0238">DNA-binding</keyword>
<feature type="region of interest" description="Disordered" evidence="6">
    <location>
        <begin position="1"/>
        <end position="37"/>
    </location>
</feature>
<dbReference type="Gene3D" id="1.10.150.130">
    <property type="match status" value="1"/>
</dbReference>
<reference evidence="9 10" key="1">
    <citation type="submission" date="2020-08" db="EMBL/GenBank/DDBJ databases">
        <title>The genome sequence of type strain Novosphingobium piscinae KCTC 42194.</title>
        <authorList>
            <person name="Liu Y."/>
        </authorList>
    </citation>
    <scope>NUCLEOTIDE SEQUENCE [LARGE SCALE GENOMIC DNA]</scope>
    <source>
        <strain evidence="9 10">KCTC 42194</strain>
    </source>
</reference>
<dbReference type="Pfam" id="PF00589">
    <property type="entry name" value="Phage_integrase"/>
    <property type="match status" value="1"/>
</dbReference>
<evidence type="ECO:0000313" key="10">
    <source>
        <dbReference type="Proteomes" id="UP000551327"/>
    </source>
</evidence>
<dbReference type="PANTHER" id="PTHR30349:SF64">
    <property type="entry name" value="PROPHAGE INTEGRASE INTD-RELATED"/>
    <property type="match status" value="1"/>
</dbReference>
<dbReference type="PROSITE" id="PS51900">
    <property type="entry name" value="CB"/>
    <property type="match status" value="1"/>
</dbReference>
<dbReference type="Gene3D" id="1.10.443.10">
    <property type="entry name" value="Intergrase catalytic core"/>
    <property type="match status" value="1"/>
</dbReference>
<dbReference type="PROSITE" id="PS51898">
    <property type="entry name" value="TYR_RECOMBINASE"/>
    <property type="match status" value="1"/>
</dbReference>
<keyword evidence="2" id="KW-0229">DNA integration</keyword>
<evidence type="ECO:0000256" key="5">
    <source>
        <dbReference type="PROSITE-ProRule" id="PRU01248"/>
    </source>
</evidence>
<feature type="domain" description="Core-binding (CB)" evidence="8">
    <location>
        <begin position="134"/>
        <end position="213"/>
    </location>
</feature>
<evidence type="ECO:0000256" key="1">
    <source>
        <dbReference type="ARBA" id="ARBA00008857"/>
    </source>
</evidence>
<dbReference type="InterPro" id="IPR011010">
    <property type="entry name" value="DNA_brk_join_enz"/>
</dbReference>
<dbReference type="InterPro" id="IPR002104">
    <property type="entry name" value="Integrase_catalytic"/>
</dbReference>
<dbReference type="AlphaFoldDB" id="A0A7X1FZD4"/>
<feature type="domain" description="Tyr recombinase" evidence="7">
    <location>
        <begin position="234"/>
        <end position="421"/>
    </location>
</feature>
<dbReference type="Proteomes" id="UP000551327">
    <property type="component" value="Unassembled WGS sequence"/>
</dbReference>
<comment type="similarity">
    <text evidence="1">Belongs to the 'phage' integrase family.</text>
</comment>
<dbReference type="InterPro" id="IPR050090">
    <property type="entry name" value="Tyrosine_recombinase_XerCD"/>
</dbReference>
<dbReference type="GO" id="GO:0015074">
    <property type="term" value="P:DNA integration"/>
    <property type="evidence" value="ECO:0007669"/>
    <property type="project" value="UniProtKB-KW"/>
</dbReference>
<comment type="caution">
    <text evidence="9">The sequence shown here is derived from an EMBL/GenBank/DDBJ whole genome shotgun (WGS) entry which is preliminary data.</text>
</comment>
<dbReference type="PANTHER" id="PTHR30349">
    <property type="entry name" value="PHAGE INTEGRASE-RELATED"/>
    <property type="match status" value="1"/>
</dbReference>
<organism evidence="9 10">
    <name type="scientific">Novosphingobium piscinae</name>
    <dbReference type="NCBI Taxonomy" id="1507448"/>
    <lineage>
        <taxon>Bacteria</taxon>
        <taxon>Pseudomonadati</taxon>
        <taxon>Pseudomonadota</taxon>
        <taxon>Alphaproteobacteria</taxon>
        <taxon>Sphingomonadales</taxon>
        <taxon>Sphingomonadaceae</taxon>
        <taxon>Novosphingobium</taxon>
    </lineage>
</organism>
<name>A0A7X1FZD4_9SPHN</name>
<dbReference type="InterPro" id="IPR013762">
    <property type="entry name" value="Integrase-like_cat_sf"/>
</dbReference>
<dbReference type="GO" id="GO:0003677">
    <property type="term" value="F:DNA binding"/>
    <property type="evidence" value="ECO:0007669"/>
    <property type="project" value="UniProtKB-UniRule"/>
</dbReference>
<dbReference type="InterPro" id="IPR010998">
    <property type="entry name" value="Integrase_recombinase_N"/>
</dbReference>
<dbReference type="InterPro" id="IPR053876">
    <property type="entry name" value="Phage_int_M"/>
</dbReference>
<evidence type="ECO:0000259" key="7">
    <source>
        <dbReference type="PROSITE" id="PS51898"/>
    </source>
</evidence>
<accession>A0A7X1FZD4</accession>
<evidence type="ECO:0000256" key="6">
    <source>
        <dbReference type="SAM" id="MobiDB-lite"/>
    </source>
</evidence>
<dbReference type="CDD" id="cd00796">
    <property type="entry name" value="INT_Rci_Hp1_C"/>
    <property type="match status" value="1"/>
</dbReference>
<evidence type="ECO:0000256" key="2">
    <source>
        <dbReference type="ARBA" id="ARBA00022908"/>
    </source>
</evidence>
<dbReference type="GO" id="GO:0006310">
    <property type="term" value="P:DNA recombination"/>
    <property type="evidence" value="ECO:0007669"/>
    <property type="project" value="UniProtKB-KW"/>
</dbReference>
<proteinExistence type="inferred from homology"/>
<keyword evidence="10" id="KW-1185">Reference proteome</keyword>
<gene>
    <name evidence="9" type="ORF">H7F53_11595</name>
</gene>
<keyword evidence="4" id="KW-0233">DNA recombination</keyword>
<evidence type="ECO:0000256" key="3">
    <source>
        <dbReference type="ARBA" id="ARBA00023125"/>
    </source>
</evidence>
<dbReference type="Pfam" id="PF22022">
    <property type="entry name" value="Phage_int_M"/>
    <property type="match status" value="1"/>
</dbReference>
<dbReference type="SUPFAM" id="SSF56349">
    <property type="entry name" value="DNA breaking-rejoining enzymes"/>
    <property type="match status" value="1"/>
</dbReference>
<dbReference type="EMBL" id="JACLAX010000010">
    <property type="protein sequence ID" value="MBC2669788.1"/>
    <property type="molecule type" value="Genomic_DNA"/>
</dbReference>
<protein>
    <submittedName>
        <fullName evidence="9">Site-specific integrase</fullName>
    </submittedName>
</protein>